<proteinExistence type="predicted"/>
<dbReference type="AlphaFoldDB" id="A0A8D8B0N2"/>
<organism evidence="1">
    <name type="scientific">Culex pipiens</name>
    <name type="common">House mosquito</name>
    <dbReference type="NCBI Taxonomy" id="7175"/>
    <lineage>
        <taxon>Eukaryota</taxon>
        <taxon>Metazoa</taxon>
        <taxon>Ecdysozoa</taxon>
        <taxon>Arthropoda</taxon>
        <taxon>Hexapoda</taxon>
        <taxon>Insecta</taxon>
        <taxon>Pterygota</taxon>
        <taxon>Neoptera</taxon>
        <taxon>Endopterygota</taxon>
        <taxon>Diptera</taxon>
        <taxon>Nematocera</taxon>
        <taxon>Culicoidea</taxon>
        <taxon>Culicidae</taxon>
        <taxon>Culicinae</taxon>
        <taxon>Culicini</taxon>
        <taxon>Culex</taxon>
        <taxon>Culex</taxon>
    </lineage>
</organism>
<accession>A0A8D8B0N2</accession>
<name>A0A8D8B0N2_CULPI</name>
<protein>
    <submittedName>
        <fullName evidence="1">(northern house mosquito) hypothetical protein</fullName>
    </submittedName>
</protein>
<reference evidence="1" key="1">
    <citation type="submission" date="2021-05" db="EMBL/GenBank/DDBJ databases">
        <authorList>
            <person name="Alioto T."/>
            <person name="Alioto T."/>
            <person name="Gomez Garrido J."/>
        </authorList>
    </citation>
    <scope>NUCLEOTIDE SEQUENCE</scope>
</reference>
<dbReference type="EMBL" id="HBUE01047804">
    <property type="protein sequence ID" value="CAG6463341.1"/>
    <property type="molecule type" value="Transcribed_RNA"/>
</dbReference>
<evidence type="ECO:0000313" key="1">
    <source>
        <dbReference type="EMBL" id="CAG6463341.1"/>
    </source>
</evidence>
<sequence length="124" mass="14295">MVAPDEIRRDIAKKKQDLVQLIERFHYDAFSGPGSATSWTLPKLLPKRTFKPIVLASDPNPDSRFFRSNFHCRLLFFHCPSFADFSFDVVQMRFVCLVCPLIVALIRIPRKLLLLVSKGVVYIL</sequence>